<feature type="compositionally biased region" description="Basic and acidic residues" evidence="1">
    <location>
        <begin position="200"/>
        <end position="221"/>
    </location>
</feature>
<feature type="compositionally biased region" description="Polar residues" evidence="1">
    <location>
        <begin position="245"/>
        <end position="256"/>
    </location>
</feature>
<feature type="compositionally biased region" description="Polar residues" evidence="1">
    <location>
        <begin position="973"/>
        <end position="984"/>
    </location>
</feature>
<feature type="compositionally biased region" description="Basic and acidic residues" evidence="1">
    <location>
        <begin position="1035"/>
        <end position="1049"/>
    </location>
</feature>
<feature type="compositionally biased region" description="Low complexity" evidence="1">
    <location>
        <begin position="789"/>
        <end position="802"/>
    </location>
</feature>
<feature type="compositionally biased region" description="Low complexity" evidence="1">
    <location>
        <begin position="671"/>
        <end position="683"/>
    </location>
</feature>
<dbReference type="Proteomes" id="UP000076842">
    <property type="component" value="Unassembled WGS sequence"/>
</dbReference>
<organism evidence="2 3">
    <name type="scientific">Calocera cornea HHB12733</name>
    <dbReference type="NCBI Taxonomy" id="1353952"/>
    <lineage>
        <taxon>Eukaryota</taxon>
        <taxon>Fungi</taxon>
        <taxon>Dikarya</taxon>
        <taxon>Basidiomycota</taxon>
        <taxon>Agaricomycotina</taxon>
        <taxon>Dacrymycetes</taxon>
        <taxon>Dacrymycetales</taxon>
        <taxon>Dacrymycetaceae</taxon>
        <taxon>Calocera</taxon>
    </lineage>
</organism>
<feature type="compositionally biased region" description="Low complexity" evidence="1">
    <location>
        <begin position="1134"/>
        <end position="1143"/>
    </location>
</feature>
<feature type="compositionally biased region" description="Polar residues" evidence="1">
    <location>
        <begin position="847"/>
        <end position="868"/>
    </location>
</feature>
<feature type="compositionally biased region" description="Basic and acidic residues" evidence="1">
    <location>
        <begin position="399"/>
        <end position="422"/>
    </location>
</feature>
<feature type="region of interest" description="Disordered" evidence="1">
    <location>
        <begin position="1"/>
        <end position="47"/>
    </location>
</feature>
<feature type="compositionally biased region" description="Polar residues" evidence="1">
    <location>
        <begin position="1202"/>
        <end position="1214"/>
    </location>
</feature>
<dbReference type="AlphaFoldDB" id="A0A165DUL0"/>
<dbReference type="OrthoDB" id="10512758at2759"/>
<feature type="region of interest" description="Disordered" evidence="1">
    <location>
        <begin position="670"/>
        <end position="802"/>
    </location>
</feature>
<feature type="compositionally biased region" description="Polar residues" evidence="1">
    <location>
        <begin position="430"/>
        <end position="463"/>
    </location>
</feature>
<name>A0A165DUL0_9BASI</name>
<feature type="compositionally biased region" description="Polar residues" evidence="1">
    <location>
        <begin position="386"/>
        <end position="395"/>
    </location>
</feature>
<evidence type="ECO:0000313" key="3">
    <source>
        <dbReference type="Proteomes" id="UP000076842"/>
    </source>
</evidence>
<evidence type="ECO:0000256" key="1">
    <source>
        <dbReference type="SAM" id="MobiDB-lite"/>
    </source>
</evidence>
<keyword evidence="3" id="KW-1185">Reference proteome</keyword>
<feature type="compositionally biased region" description="Basic residues" evidence="1">
    <location>
        <begin position="1256"/>
        <end position="1268"/>
    </location>
</feature>
<feature type="region of interest" description="Disordered" evidence="1">
    <location>
        <begin position="1134"/>
        <end position="1268"/>
    </location>
</feature>
<feature type="region of interest" description="Disordered" evidence="1">
    <location>
        <begin position="845"/>
        <end position="1110"/>
    </location>
</feature>
<feature type="compositionally biased region" description="Basic and acidic residues" evidence="1">
    <location>
        <begin position="1"/>
        <end position="21"/>
    </location>
</feature>
<feature type="compositionally biased region" description="Low complexity" evidence="1">
    <location>
        <begin position="759"/>
        <end position="776"/>
    </location>
</feature>
<feature type="compositionally biased region" description="Polar residues" evidence="1">
    <location>
        <begin position="898"/>
        <end position="914"/>
    </location>
</feature>
<feature type="compositionally biased region" description="Polar residues" evidence="1">
    <location>
        <begin position="1088"/>
        <end position="1109"/>
    </location>
</feature>
<dbReference type="InParanoid" id="A0A165DUL0"/>
<feature type="compositionally biased region" description="Acidic residues" evidence="1">
    <location>
        <begin position="70"/>
        <end position="89"/>
    </location>
</feature>
<gene>
    <name evidence="2" type="ORF">CALCODRAFT_501007</name>
</gene>
<dbReference type="EMBL" id="KV424034">
    <property type="protein sequence ID" value="KZT53576.1"/>
    <property type="molecule type" value="Genomic_DNA"/>
</dbReference>
<feature type="compositionally biased region" description="Polar residues" evidence="1">
    <location>
        <begin position="777"/>
        <end position="788"/>
    </location>
</feature>
<sequence length="1268" mass="129519">MPKERASHASYRERKPYDRPPAKAPPTQLSKRPHAPSPVQGGGLTRSTSLLGSLARLVSNPLGWLRGGDVAEENEDQEGDMQLEAEEGGAVEGPARRGPTSGPPRTQIKRRPSGDGPPHDDQRRKRLRVNSPPRGRPSKSGYGDVPDLAASLAKKRHPVKAQTSGELMPPPPPPVSTHHQRYDPRYQRSAGRAESVDMDTSDKEGSSRLVRQDARISRMDTIRAQSPPTDSRFGLTARSPFGRASSLQPSGPSMTSGAPLRAPLPGGSRYLREGSVLSDRSMMSVDTTGTSRRDGPSFQMVPYGAGHQSLRALTQPPDLGHHSAEAVLRALESFRTPLSNSRAPVLPASRINVPIPDKHKQNVGSPYARPVRRKAAETAAAAKSGVLSQAKASTSKGGKGKERAEPMEEGQPDKDTEMRTEDDIAEQAPAASSQKPEAPMTTSAPKLQKSDATTETAANQVTTPAPPIVPAMTLPIPSGPMIPIPKVDLPAMTRPAGDAEDATGFRIGSYDTKGKSSLRVGKQNITRQHQAAAGSDRSKADRHGPEVGRPSHRGTNVFKMPEDEEDEDIAEKPAEKPETSNLPKPQEVAKWFEKPKEGETAKDVPVMPVIEPRDFFKDSLTRLATKSAPVPPMPSLFAGITPPAAAPTPSPPTSLVFNANISGAQPSIQFSAPKAADAPSKPAFGAGLSPFDAVLKTNPPPRTLQSETSKPAEPPKFSFTSVKPPEPAVADGTSPAKPALGNGPSPFGAFTIPKSSETKNASPASAPNAFSFSKPATSDNNAPVTLSFGQQPAAGASGIGAGTTAFKPTALTTTAPSWNAFGQAKEAPKSSIETVTTPATSAATSFGFGTNGTAPSNPFSGTVGSSSPFGKPSPANNAAPAVGASSVFGLSKPVDPSGSINVPNASGPPQSSGFTFGAPPTAPTFGGLSFGKKPDTDPTKDASKETPKPLAFGAFGSAFGAASGSANAALKTGGNSLGLTTPDTGASKPAFSVFGSADAKPAPVFGSQPLGGAGSAGVSTPSAAEKPKTPPPKESSPDKMETSPVRDVKANSLGAQTTTPGGAPPTKSIFPTFGTSTPSANLFGGGASSNIFGGTASPNPTSKEGSTPANLFGAPSAGSAFSFSFGANGSAAANPFAGANSGPSPFGNPFGKPPIDGAATNGGTATPSVFGASATVATPERPQSSGFPFGAPPSTGFAFGQPAQSSPFGGSSTGLPAGTPPLSFGAVAPSGDAASNGLQSPAGGSFNLGAADNTARRVKGLPSRRKRM</sequence>
<dbReference type="STRING" id="1353952.A0A165DUL0"/>
<feature type="region of interest" description="Disordered" evidence="1">
    <location>
        <begin position="60"/>
        <end position="303"/>
    </location>
</feature>
<feature type="compositionally biased region" description="Low complexity" evidence="1">
    <location>
        <begin position="1054"/>
        <end position="1066"/>
    </location>
</feature>
<reference evidence="2 3" key="1">
    <citation type="journal article" date="2016" name="Mol. Biol. Evol.">
        <title>Comparative Genomics of Early-Diverging Mushroom-Forming Fungi Provides Insights into the Origins of Lignocellulose Decay Capabilities.</title>
        <authorList>
            <person name="Nagy L.G."/>
            <person name="Riley R."/>
            <person name="Tritt A."/>
            <person name="Adam C."/>
            <person name="Daum C."/>
            <person name="Floudas D."/>
            <person name="Sun H."/>
            <person name="Yadav J.S."/>
            <person name="Pangilinan J."/>
            <person name="Larsson K.H."/>
            <person name="Matsuura K."/>
            <person name="Barry K."/>
            <person name="Labutti K."/>
            <person name="Kuo R."/>
            <person name="Ohm R.A."/>
            <person name="Bhattacharya S.S."/>
            <person name="Shirouzu T."/>
            <person name="Yoshinaga Y."/>
            <person name="Martin F.M."/>
            <person name="Grigoriev I.V."/>
            <person name="Hibbett D.S."/>
        </authorList>
    </citation>
    <scope>NUCLEOTIDE SEQUENCE [LARGE SCALE GENOMIC DNA]</scope>
    <source>
        <strain evidence="2 3">HHB12733</strain>
    </source>
</reference>
<evidence type="ECO:0000313" key="2">
    <source>
        <dbReference type="EMBL" id="KZT53576.1"/>
    </source>
</evidence>
<feature type="region of interest" description="Disordered" evidence="1">
    <location>
        <begin position="493"/>
        <end position="588"/>
    </location>
</feature>
<accession>A0A165DUL0</accession>
<feature type="compositionally biased region" description="Basic and acidic residues" evidence="1">
    <location>
        <begin position="932"/>
        <end position="947"/>
    </location>
</feature>
<feature type="compositionally biased region" description="Basic and acidic residues" evidence="1">
    <location>
        <begin position="536"/>
        <end position="546"/>
    </location>
</feature>
<protein>
    <submittedName>
        <fullName evidence="2">Uncharacterized protein</fullName>
    </submittedName>
</protein>
<feature type="compositionally biased region" description="Low complexity" evidence="1">
    <location>
        <begin position="951"/>
        <end position="969"/>
    </location>
</feature>
<feature type="region of interest" description="Disordered" evidence="1">
    <location>
        <begin position="350"/>
        <end position="472"/>
    </location>
</feature>
<proteinExistence type="predicted"/>